<dbReference type="GO" id="GO:0004672">
    <property type="term" value="F:protein kinase activity"/>
    <property type="evidence" value="ECO:0007669"/>
    <property type="project" value="InterPro"/>
</dbReference>
<sequence>MVMKDADDKSKYFGFVNLENAEDVAEVVETLNGKKVDDLKGLDLKTGSLTLKQIKVATNNFDPANKIGEAGFGLVYKGHGTIIAVKQLSSKSKQGNREFVNEIGMISSLQHPHLSFTDVALKAINYCWCTSPEEYRLNLDWATRQKICVGIARGLAYLHEESRLKIVHRDIKATNPDLMKRTAPTGYMAPEYAMRGYLTDKSCLCSSQACDVCSSVEEQVTAAELNEIHEDNAALITTKLKSEDVEDPRPDTTRSVTPDTPHTTQDQHHPLSSAPVTASAAPDHVRTESASSVFPELHTDSHDHPQPVSHNNHSMSISEARVRGSSPSDLRLAVFVLTSRLL</sequence>
<dbReference type="Gene3D" id="1.10.510.10">
    <property type="entry name" value="Transferase(Phosphotransferase) domain 1"/>
    <property type="match status" value="1"/>
</dbReference>
<dbReference type="PROSITE" id="PS50011">
    <property type="entry name" value="PROTEIN_KINASE_DOM"/>
    <property type="match status" value="1"/>
</dbReference>
<dbReference type="InterPro" id="IPR051824">
    <property type="entry name" value="LRR_Rcpt-Like_S/T_Kinase"/>
</dbReference>
<dbReference type="SUPFAM" id="SSF54928">
    <property type="entry name" value="RNA-binding domain, RBD"/>
    <property type="match status" value="1"/>
</dbReference>
<dbReference type="GO" id="GO:0005524">
    <property type="term" value="F:ATP binding"/>
    <property type="evidence" value="ECO:0007669"/>
    <property type="project" value="InterPro"/>
</dbReference>
<dbReference type="Pfam" id="PF00069">
    <property type="entry name" value="Pkinase"/>
    <property type="match status" value="1"/>
</dbReference>
<dbReference type="InterPro" id="IPR000504">
    <property type="entry name" value="RRM_dom"/>
</dbReference>
<dbReference type="PANTHER" id="PTHR48006:SF81">
    <property type="entry name" value="PROTEIN KINASE DOMAIN-CONTAINING PROTEIN"/>
    <property type="match status" value="1"/>
</dbReference>
<evidence type="ECO:0000256" key="2">
    <source>
        <dbReference type="SAM" id="MobiDB-lite"/>
    </source>
</evidence>
<dbReference type="InterPro" id="IPR011009">
    <property type="entry name" value="Kinase-like_dom_sf"/>
</dbReference>
<dbReference type="PANTHER" id="PTHR48006">
    <property type="entry name" value="LEUCINE-RICH REPEAT-CONTAINING PROTEIN DDB_G0281931-RELATED"/>
    <property type="match status" value="1"/>
</dbReference>
<feature type="compositionally biased region" description="Polar residues" evidence="2">
    <location>
        <begin position="253"/>
        <end position="264"/>
    </location>
</feature>
<evidence type="ECO:0000259" key="3">
    <source>
        <dbReference type="PROSITE" id="PS50011"/>
    </source>
</evidence>
<evidence type="ECO:0000313" key="4">
    <source>
        <dbReference type="EMBL" id="VFU40581.1"/>
    </source>
</evidence>
<accession>A0A6N2LJH0</accession>
<dbReference type="SUPFAM" id="SSF56112">
    <property type="entry name" value="Protein kinase-like (PK-like)"/>
    <property type="match status" value="1"/>
</dbReference>
<proteinExistence type="predicted"/>
<organism evidence="4">
    <name type="scientific">Salix viminalis</name>
    <name type="common">Common osier</name>
    <name type="synonym">Basket willow</name>
    <dbReference type="NCBI Taxonomy" id="40686"/>
    <lineage>
        <taxon>Eukaryota</taxon>
        <taxon>Viridiplantae</taxon>
        <taxon>Streptophyta</taxon>
        <taxon>Embryophyta</taxon>
        <taxon>Tracheophyta</taxon>
        <taxon>Spermatophyta</taxon>
        <taxon>Magnoliopsida</taxon>
        <taxon>eudicotyledons</taxon>
        <taxon>Gunneridae</taxon>
        <taxon>Pentapetalae</taxon>
        <taxon>rosids</taxon>
        <taxon>fabids</taxon>
        <taxon>Malpighiales</taxon>
        <taxon>Salicaceae</taxon>
        <taxon>Saliceae</taxon>
        <taxon>Salix</taxon>
    </lineage>
</organism>
<dbReference type="EMBL" id="CAADRP010001549">
    <property type="protein sequence ID" value="VFU40581.1"/>
    <property type="molecule type" value="Genomic_DNA"/>
</dbReference>
<gene>
    <name evidence="4" type="ORF">SVIM_LOCUS233636</name>
</gene>
<feature type="domain" description="Protein kinase" evidence="3">
    <location>
        <begin position="61"/>
        <end position="342"/>
    </location>
</feature>
<comment type="subcellular location">
    <subcellularLocation>
        <location evidence="1">Membrane</location>
        <topology evidence="1">Single-pass type I membrane protein</topology>
    </subcellularLocation>
</comment>
<dbReference type="InterPro" id="IPR035979">
    <property type="entry name" value="RBD_domain_sf"/>
</dbReference>
<feature type="region of interest" description="Disordered" evidence="2">
    <location>
        <begin position="239"/>
        <end position="325"/>
    </location>
</feature>
<evidence type="ECO:0000256" key="1">
    <source>
        <dbReference type="ARBA" id="ARBA00004479"/>
    </source>
</evidence>
<reference evidence="4" key="1">
    <citation type="submission" date="2019-03" db="EMBL/GenBank/DDBJ databases">
        <authorList>
            <person name="Mank J."/>
            <person name="Almeida P."/>
        </authorList>
    </citation>
    <scope>NUCLEOTIDE SEQUENCE</scope>
    <source>
        <strain evidence="4">78183</strain>
    </source>
</reference>
<dbReference type="InterPro" id="IPR012677">
    <property type="entry name" value="Nucleotide-bd_a/b_plait_sf"/>
</dbReference>
<dbReference type="SMART" id="SM00220">
    <property type="entry name" value="S_TKc"/>
    <property type="match status" value="1"/>
</dbReference>
<dbReference type="Gene3D" id="3.30.200.20">
    <property type="entry name" value="Phosphorylase Kinase, domain 1"/>
    <property type="match status" value="1"/>
</dbReference>
<dbReference type="GO" id="GO:0003723">
    <property type="term" value="F:RNA binding"/>
    <property type="evidence" value="ECO:0007669"/>
    <property type="project" value="InterPro"/>
</dbReference>
<dbReference type="Gene3D" id="3.30.70.330">
    <property type="match status" value="1"/>
</dbReference>
<name>A0A6N2LJH0_SALVM</name>
<feature type="compositionally biased region" description="Basic and acidic residues" evidence="2">
    <location>
        <begin position="240"/>
        <end position="252"/>
    </location>
</feature>
<feature type="compositionally biased region" description="Polar residues" evidence="2">
    <location>
        <begin position="308"/>
        <end position="317"/>
    </location>
</feature>
<dbReference type="Pfam" id="PF00076">
    <property type="entry name" value="RRM_1"/>
    <property type="match status" value="1"/>
</dbReference>
<protein>
    <recommendedName>
        <fullName evidence="3">Protein kinase domain-containing protein</fullName>
    </recommendedName>
</protein>
<dbReference type="AlphaFoldDB" id="A0A6N2LJH0"/>
<dbReference type="InterPro" id="IPR000719">
    <property type="entry name" value="Prot_kinase_dom"/>
</dbReference>
<dbReference type="GO" id="GO:0016020">
    <property type="term" value="C:membrane"/>
    <property type="evidence" value="ECO:0007669"/>
    <property type="project" value="UniProtKB-SubCell"/>
</dbReference>